<proteinExistence type="predicted"/>
<dbReference type="Pfam" id="PF00043">
    <property type="entry name" value="GST_C"/>
    <property type="match status" value="1"/>
</dbReference>
<dbReference type="EMBL" id="CH964154">
    <property type="protein sequence ID" value="EDW79794.1"/>
    <property type="molecule type" value="Genomic_DNA"/>
</dbReference>
<dbReference type="FunFam" id="1.20.1050.10:FF:000007">
    <property type="entry name" value="Glutathione S-transferase 1-1"/>
    <property type="match status" value="1"/>
</dbReference>
<dbReference type="STRING" id="7260.B4N605"/>
<dbReference type="InterPro" id="IPR010987">
    <property type="entry name" value="Glutathione-S-Trfase_C-like"/>
</dbReference>
<reference evidence="3 4" key="1">
    <citation type="journal article" date="2007" name="Nature">
        <title>Evolution of genes and genomes on the Drosophila phylogeny.</title>
        <authorList>
            <consortium name="Drosophila 12 Genomes Consortium"/>
            <person name="Clark A.G."/>
            <person name="Eisen M.B."/>
            <person name="Smith D.R."/>
            <person name="Bergman C.M."/>
            <person name="Oliver B."/>
            <person name="Markow T.A."/>
            <person name="Kaufman T.C."/>
            <person name="Kellis M."/>
            <person name="Gelbart W."/>
            <person name="Iyer V.N."/>
            <person name="Pollard D.A."/>
            <person name="Sackton T.B."/>
            <person name="Larracuente A.M."/>
            <person name="Singh N.D."/>
            <person name="Abad J.P."/>
            <person name="Abt D.N."/>
            <person name="Adryan B."/>
            <person name="Aguade M."/>
            <person name="Akashi H."/>
            <person name="Anderson W.W."/>
            <person name="Aquadro C.F."/>
            <person name="Ardell D.H."/>
            <person name="Arguello R."/>
            <person name="Artieri C.G."/>
            <person name="Barbash D.A."/>
            <person name="Barker D."/>
            <person name="Barsanti P."/>
            <person name="Batterham P."/>
            <person name="Batzoglou S."/>
            <person name="Begun D."/>
            <person name="Bhutkar A."/>
            <person name="Blanco E."/>
            <person name="Bosak S.A."/>
            <person name="Bradley R.K."/>
            <person name="Brand A.D."/>
            <person name="Brent M.R."/>
            <person name="Brooks A.N."/>
            <person name="Brown R.H."/>
            <person name="Butlin R.K."/>
            <person name="Caggese C."/>
            <person name="Calvi B.R."/>
            <person name="Bernardo de Carvalho A."/>
            <person name="Caspi A."/>
            <person name="Castrezana S."/>
            <person name="Celniker S.E."/>
            <person name="Chang J.L."/>
            <person name="Chapple C."/>
            <person name="Chatterji S."/>
            <person name="Chinwalla A."/>
            <person name="Civetta A."/>
            <person name="Clifton S.W."/>
            <person name="Comeron J.M."/>
            <person name="Costello J.C."/>
            <person name="Coyne J.A."/>
            <person name="Daub J."/>
            <person name="David R.G."/>
            <person name="Delcher A.L."/>
            <person name="Delehaunty K."/>
            <person name="Do C.B."/>
            <person name="Ebling H."/>
            <person name="Edwards K."/>
            <person name="Eickbush T."/>
            <person name="Evans J.D."/>
            <person name="Filipski A."/>
            <person name="Findeiss S."/>
            <person name="Freyhult E."/>
            <person name="Fulton L."/>
            <person name="Fulton R."/>
            <person name="Garcia A.C."/>
            <person name="Gardiner A."/>
            <person name="Garfield D.A."/>
            <person name="Garvin B.E."/>
            <person name="Gibson G."/>
            <person name="Gilbert D."/>
            <person name="Gnerre S."/>
            <person name="Godfrey J."/>
            <person name="Good R."/>
            <person name="Gotea V."/>
            <person name="Gravely B."/>
            <person name="Greenberg A.J."/>
            <person name="Griffiths-Jones S."/>
            <person name="Gross S."/>
            <person name="Guigo R."/>
            <person name="Gustafson E.A."/>
            <person name="Haerty W."/>
            <person name="Hahn M.W."/>
            <person name="Halligan D.L."/>
            <person name="Halpern A.L."/>
            <person name="Halter G.M."/>
            <person name="Han M.V."/>
            <person name="Heger A."/>
            <person name="Hillier L."/>
            <person name="Hinrichs A.S."/>
            <person name="Holmes I."/>
            <person name="Hoskins R.A."/>
            <person name="Hubisz M.J."/>
            <person name="Hultmark D."/>
            <person name="Huntley M.A."/>
            <person name="Jaffe D.B."/>
            <person name="Jagadeeshan S."/>
            <person name="Jeck W.R."/>
            <person name="Johnson J."/>
            <person name="Jones C.D."/>
            <person name="Jordan W.C."/>
            <person name="Karpen G.H."/>
            <person name="Kataoka E."/>
            <person name="Keightley P.D."/>
            <person name="Kheradpour P."/>
            <person name="Kirkness E.F."/>
            <person name="Koerich L.B."/>
            <person name="Kristiansen K."/>
            <person name="Kudrna D."/>
            <person name="Kulathinal R.J."/>
            <person name="Kumar S."/>
            <person name="Kwok R."/>
            <person name="Lander E."/>
            <person name="Langley C.H."/>
            <person name="Lapoint R."/>
            <person name="Lazzaro B.P."/>
            <person name="Lee S.J."/>
            <person name="Levesque L."/>
            <person name="Li R."/>
            <person name="Lin C.F."/>
            <person name="Lin M.F."/>
            <person name="Lindblad-Toh K."/>
            <person name="Llopart A."/>
            <person name="Long M."/>
            <person name="Low L."/>
            <person name="Lozovsky E."/>
            <person name="Lu J."/>
            <person name="Luo M."/>
            <person name="Machado C.A."/>
            <person name="Makalowski W."/>
            <person name="Marzo M."/>
            <person name="Matsuda M."/>
            <person name="Matzkin L."/>
            <person name="McAllister B."/>
            <person name="McBride C.S."/>
            <person name="McKernan B."/>
            <person name="McKernan K."/>
            <person name="Mendez-Lago M."/>
            <person name="Minx P."/>
            <person name="Mollenhauer M.U."/>
            <person name="Montooth K."/>
            <person name="Mount S.M."/>
            <person name="Mu X."/>
            <person name="Myers E."/>
            <person name="Negre B."/>
            <person name="Newfeld S."/>
            <person name="Nielsen R."/>
            <person name="Noor M.A."/>
            <person name="O'Grady P."/>
            <person name="Pachter L."/>
            <person name="Papaceit M."/>
            <person name="Parisi M.J."/>
            <person name="Parisi M."/>
            <person name="Parts L."/>
            <person name="Pedersen J.S."/>
            <person name="Pesole G."/>
            <person name="Phillippy A.M."/>
            <person name="Ponting C.P."/>
            <person name="Pop M."/>
            <person name="Porcelli D."/>
            <person name="Powell J.R."/>
            <person name="Prohaska S."/>
            <person name="Pruitt K."/>
            <person name="Puig M."/>
            <person name="Quesneville H."/>
            <person name="Ram K.R."/>
            <person name="Rand D."/>
            <person name="Rasmussen M.D."/>
            <person name="Reed L.K."/>
            <person name="Reenan R."/>
            <person name="Reily A."/>
            <person name="Remington K.A."/>
            <person name="Rieger T.T."/>
            <person name="Ritchie M.G."/>
            <person name="Robin C."/>
            <person name="Rogers Y.H."/>
            <person name="Rohde C."/>
            <person name="Rozas J."/>
            <person name="Rubenfield M.J."/>
            <person name="Ruiz A."/>
            <person name="Russo S."/>
            <person name="Salzberg S.L."/>
            <person name="Sanchez-Gracia A."/>
            <person name="Saranga D.J."/>
            <person name="Sato H."/>
            <person name="Schaeffer S.W."/>
            <person name="Schatz M.C."/>
            <person name="Schlenke T."/>
            <person name="Schwartz R."/>
            <person name="Segarra C."/>
            <person name="Singh R.S."/>
            <person name="Sirot L."/>
            <person name="Sirota M."/>
            <person name="Sisneros N.B."/>
            <person name="Smith C.D."/>
            <person name="Smith T.F."/>
            <person name="Spieth J."/>
            <person name="Stage D.E."/>
            <person name="Stark A."/>
            <person name="Stephan W."/>
            <person name="Strausberg R.L."/>
            <person name="Strempel S."/>
            <person name="Sturgill D."/>
            <person name="Sutton G."/>
            <person name="Sutton G.G."/>
            <person name="Tao W."/>
            <person name="Teichmann S."/>
            <person name="Tobari Y.N."/>
            <person name="Tomimura Y."/>
            <person name="Tsolas J.M."/>
            <person name="Valente V.L."/>
            <person name="Venter E."/>
            <person name="Venter J.C."/>
            <person name="Vicario S."/>
            <person name="Vieira F.G."/>
            <person name="Vilella A.J."/>
            <person name="Villasante A."/>
            <person name="Walenz B."/>
            <person name="Wang J."/>
            <person name="Wasserman M."/>
            <person name="Watts T."/>
            <person name="Wilson D."/>
            <person name="Wilson R.K."/>
            <person name="Wing R.A."/>
            <person name="Wolfner M.F."/>
            <person name="Wong A."/>
            <person name="Wong G.K."/>
            <person name="Wu C.I."/>
            <person name="Wu G."/>
            <person name="Yamamoto D."/>
            <person name="Yang H.P."/>
            <person name="Yang S.P."/>
            <person name="Yorke J.A."/>
            <person name="Yoshida K."/>
            <person name="Zdobnov E."/>
            <person name="Zhang P."/>
            <person name="Zhang Y."/>
            <person name="Zimin A.V."/>
            <person name="Baldwin J."/>
            <person name="Abdouelleil A."/>
            <person name="Abdulkadir J."/>
            <person name="Abebe A."/>
            <person name="Abera B."/>
            <person name="Abreu J."/>
            <person name="Acer S.C."/>
            <person name="Aftuck L."/>
            <person name="Alexander A."/>
            <person name="An P."/>
            <person name="Anderson E."/>
            <person name="Anderson S."/>
            <person name="Arachi H."/>
            <person name="Azer M."/>
            <person name="Bachantsang P."/>
            <person name="Barry A."/>
            <person name="Bayul T."/>
            <person name="Berlin A."/>
            <person name="Bessette D."/>
            <person name="Bloom T."/>
            <person name="Blye J."/>
            <person name="Boguslavskiy L."/>
            <person name="Bonnet C."/>
            <person name="Boukhgalter B."/>
            <person name="Bourzgui I."/>
            <person name="Brown A."/>
            <person name="Cahill P."/>
            <person name="Channer S."/>
            <person name="Cheshatsang Y."/>
            <person name="Chuda L."/>
            <person name="Citroen M."/>
            <person name="Collymore A."/>
            <person name="Cooke P."/>
            <person name="Costello M."/>
            <person name="D'Aco K."/>
            <person name="Daza R."/>
            <person name="De Haan G."/>
            <person name="DeGray S."/>
            <person name="DeMaso C."/>
            <person name="Dhargay N."/>
            <person name="Dooley K."/>
            <person name="Dooley E."/>
            <person name="Doricent M."/>
            <person name="Dorje P."/>
            <person name="Dorjee K."/>
            <person name="Dupes A."/>
            <person name="Elong R."/>
            <person name="Falk J."/>
            <person name="Farina A."/>
            <person name="Faro S."/>
            <person name="Ferguson D."/>
            <person name="Fisher S."/>
            <person name="Foley C.D."/>
            <person name="Franke A."/>
            <person name="Friedrich D."/>
            <person name="Gadbois L."/>
            <person name="Gearin G."/>
            <person name="Gearin C.R."/>
            <person name="Giannoukos G."/>
            <person name="Goode T."/>
            <person name="Graham J."/>
            <person name="Grandbois E."/>
            <person name="Grewal S."/>
            <person name="Gyaltsen K."/>
            <person name="Hafez N."/>
            <person name="Hagos B."/>
            <person name="Hall J."/>
            <person name="Henson C."/>
            <person name="Hollinger A."/>
            <person name="Honan T."/>
            <person name="Huard M.D."/>
            <person name="Hughes L."/>
            <person name="Hurhula B."/>
            <person name="Husby M.E."/>
            <person name="Kamat A."/>
            <person name="Kanga B."/>
            <person name="Kashin S."/>
            <person name="Khazanovich D."/>
            <person name="Kisner P."/>
            <person name="Lance K."/>
            <person name="Lara M."/>
            <person name="Lee W."/>
            <person name="Lennon N."/>
            <person name="Letendre F."/>
            <person name="LeVine R."/>
            <person name="Lipovsky A."/>
            <person name="Liu X."/>
            <person name="Liu J."/>
            <person name="Liu S."/>
            <person name="Lokyitsang T."/>
            <person name="Lokyitsang Y."/>
            <person name="Lubonja R."/>
            <person name="Lui A."/>
            <person name="MacDonald P."/>
            <person name="Magnisalis V."/>
            <person name="Maru K."/>
            <person name="Matthews C."/>
            <person name="McCusker W."/>
            <person name="McDonough S."/>
            <person name="Mehta T."/>
            <person name="Meldrim J."/>
            <person name="Meneus L."/>
            <person name="Mihai O."/>
            <person name="Mihalev A."/>
            <person name="Mihova T."/>
            <person name="Mittelman R."/>
            <person name="Mlenga V."/>
            <person name="Montmayeur A."/>
            <person name="Mulrain L."/>
            <person name="Navidi A."/>
            <person name="Naylor J."/>
            <person name="Negash T."/>
            <person name="Nguyen T."/>
            <person name="Nguyen N."/>
            <person name="Nicol R."/>
            <person name="Norbu C."/>
            <person name="Norbu N."/>
            <person name="Novod N."/>
            <person name="O'Neill B."/>
            <person name="Osman S."/>
            <person name="Markiewicz E."/>
            <person name="Oyono O.L."/>
            <person name="Patti C."/>
            <person name="Phunkhang P."/>
            <person name="Pierre F."/>
            <person name="Priest M."/>
            <person name="Raghuraman S."/>
            <person name="Rege F."/>
            <person name="Reyes R."/>
            <person name="Rise C."/>
            <person name="Rogov P."/>
            <person name="Ross K."/>
            <person name="Ryan E."/>
            <person name="Settipalli S."/>
            <person name="Shea T."/>
            <person name="Sherpa N."/>
            <person name="Shi L."/>
            <person name="Shih D."/>
            <person name="Sparrow T."/>
            <person name="Spaulding J."/>
            <person name="Stalker J."/>
            <person name="Stange-Thomann N."/>
            <person name="Stavropoulos S."/>
            <person name="Stone C."/>
            <person name="Strader C."/>
            <person name="Tesfaye S."/>
            <person name="Thomson T."/>
            <person name="Thoulutsang Y."/>
            <person name="Thoulutsang D."/>
            <person name="Topham K."/>
            <person name="Topping I."/>
            <person name="Tsamla T."/>
            <person name="Vassiliev H."/>
            <person name="Vo A."/>
            <person name="Wangchuk T."/>
            <person name="Wangdi T."/>
            <person name="Weiand M."/>
            <person name="Wilkinson J."/>
            <person name="Wilson A."/>
            <person name="Yadav S."/>
            <person name="Young G."/>
            <person name="Yu Q."/>
            <person name="Zembek L."/>
            <person name="Zhong D."/>
            <person name="Zimmer A."/>
            <person name="Zwirko Z."/>
            <person name="Jaffe D.B."/>
            <person name="Alvarez P."/>
            <person name="Brockman W."/>
            <person name="Butler J."/>
            <person name="Chin C."/>
            <person name="Gnerre S."/>
            <person name="Grabherr M."/>
            <person name="Kleber M."/>
            <person name="Mauceli E."/>
            <person name="MacCallum I."/>
        </authorList>
    </citation>
    <scope>NUCLEOTIDE SEQUENCE [LARGE SCALE GENOMIC DNA]</scope>
    <source>
        <strain evidence="4">Tucson 14030-0811.24</strain>
    </source>
</reference>
<dbReference type="SFLD" id="SFLDG01153">
    <property type="entry name" value="Main.4:_Theta-like"/>
    <property type="match status" value="1"/>
</dbReference>
<dbReference type="InterPro" id="IPR036282">
    <property type="entry name" value="Glutathione-S-Trfase_C_sf"/>
</dbReference>
<dbReference type="InParanoid" id="B4N605"/>
<dbReference type="OMA" id="DFMSAIV"/>
<dbReference type="OrthoDB" id="2309723at2759"/>
<evidence type="ECO:0000259" key="2">
    <source>
        <dbReference type="PROSITE" id="PS50405"/>
    </source>
</evidence>
<dbReference type="InterPro" id="IPR004045">
    <property type="entry name" value="Glutathione_S-Trfase_N"/>
</dbReference>
<dbReference type="FunFam" id="3.40.30.10:FF:000208">
    <property type="entry name" value="glutathione S-transferase 1"/>
    <property type="match status" value="1"/>
</dbReference>
<dbReference type="PROSITE" id="PS50404">
    <property type="entry name" value="GST_NTER"/>
    <property type="match status" value="1"/>
</dbReference>
<keyword evidence="4" id="KW-1185">Reference proteome</keyword>
<evidence type="ECO:0000313" key="3">
    <source>
        <dbReference type="EMBL" id="EDW79794.1"/>
    </source>
</evidence>
<dbReference type="SFLD" id="SFLDS00019">
    <property type="entry name" value="Glutathione_Transferase_(cytos"/>
    <property type="match status" value="1"/>
</dbReference>
<dbReference type="SMR" id="B4N605"/>
<evidence type="ECO:0000259" key="1">
    <source>
        <dbReference type="PROSITE" id="PS50404"/>
    </source>
</evidence>
<accession>B4N605</accession>
<dbReference type="Proteomes" id="UP000007798">
    <property type="component" value="Unassembled WGS sequence"/>
</dbReference>
<dbReference type="PANTHER" id="PTHR43969">
    <property type="entry name" value="GLUTATHIONE S TRANSFERASE D10, ISOFORM A-RELATED"/>
    <property type="match status" value="1"/>
</dbReference>
<dbReference type="GO" id="GO:0042632">
    <property type="term" value="P:cholesterol homeostasis"/>
    <property type="evidence" value="ECO:0007669"/>
    <property type="project" value="EnsemblMetazoa"/>
</dbReference>
<dbReference type="GO" id="GO:0004364">
    <property type="term" value="F:glutathione transferase activity"/>
    <property type="evidence" value="ECO:0007669"/>
    <property type="project" value="EnsemblMetazoa"/>
</dbReference>
<feature type="domain" description="GST C-terminal" evidence="2">
    <location>
        <begin position="92"/>
        <end position="222"/>
    </location>
</feature>
<dbReference type="AlphaFoldDB" id="B4N605"/>
<dbReference type="HOGENOM" id="CLU_011226_2_1_1"/>
<dbReference type="GO" id="GO:0004769">
    <property type="term" value="F:steroid Delta-isomerase activity"/>
    <property type="evidence" value="ECO:0007669"/>
    <property type="project" value="EnsemblMetazoa"/>
</dbReference>
<dbReference type="SUPFAM" id="SSF52833">
    <property type="entry name" value="Thioredoxin-like"/>
    <property type="match status" value="1"/>
</dbReference>
<dbReference type="eggNOG" id="KOG0867">
    <property type="taxonomic scope" value="Eukaryota"/>
</dbReference>
<gene>
    <name evidence="3" type="primary">Dwil\GK17977</name>
    <name evidence="3" type="ORF">Dwil_GK17977</name>
</gene>
<dbReference type="SFLD" id="SFLDG00358">
    <property type="entry name" value="Main_(cytGST)"/>
    <property type="match status" value="1"/>
</dbReference>
<dbReference type="KEGG" id="dwi:6646185"/>
<dbReference type="PhylomeDB" id="B4N605"/>
<sequence>MTELKRPILFYDDRSPPVRSCLMLIKMLNIDVELRFVDLFKGAQFDKDFLALNPQHSVPTLVDNDLILTDSHVIMIHLAEQYDKAETLWPKAYKQRIQVLNRLFFECSFLFRRDSDLMSEIMRKGLDQVDVAYHERKLKEAYQAMEHYLEKQSNMAGDQLTLADISMVTTLSTVSELMFPVLASQWSHLHCWFATMQQLDAYQVNRLGLSKLRHTMQQTGHFLFPQQED</sequence>
<dbReference type="FunCoup" id="B4N605">
    <property type="interactions" value="348"/>
</dbReference>
<name>B4N605_DROWI</name>
<dbReference type="CDD" id="cd03177">
    <property type="entry name" value="GST_C_Delta_Epsilon"/>
    <property type="match status" value="1"/>
</dbReference>
<dbReference type="PANTHER" id="PTHR43969:SF5">
    <property type="entry name" value="GLUTATHIONE S-TRANSFERASE E14"/>
    <property type="match status" value="1"/>
</dbReference>
<dbReference type="GO" id="GO:0045456">
    <property type="term" value="P:ecdysteroid biosynthetic process"/>
    <property type="evidence" value="ECO:0007669"/>
    <property type="project" value="EnsemblMetazoa"/>
</dbReference>
<dbReference type="Gene3D" id="3.40.30.10">
    <property type="entry name" value="Glutaredoxin"/>
    <property type="match status" value="1"/>
</dbReference>
<dbReference type="PROSITE" id="PS50405">
    <property type="entry name" value="GST_CTER"/>
    <property type="match status" value="1"/>
</dbReference>
<dbReference type="Pfam" id="PF13417">
    <property type="entry name" value="GST_N_3"/>
    <property type="match status" value="1"/>
</dbReference>
<dbReference type="Gene3D" id="1.20.1050.10">
    <property type="match status" value="1"/>
</dbReference>
<dbReference type="InterPro" id="IPR040079">
    <property type="entry name" value="Glutathione_S-Trfase"/>
</dbReference>
<dbReference type="GO" id="GO:0006749">
    <property type="term" value="P:glutathione metabolic process"/>
    <property type="evidence" value="ECO:0007669"/>
    <property type="project" value="EnsemblMetazoa"/>
</dbReference>
<organism evidence="3 4">
    <name type="scientific">Drosophila willistoni</name>
    <name type="common">Fruit fly</name>
    <dbReference type="NCBI Taxonomy" id="7260"/>
    <lineage>
        <taxon>Eukaryota</taxon>
        <taxon>Metazoa</taxon>
        <taxon>Ecdysozoa</taxon>
        <taxon>Arthropoda</taxon>
        <taxon>Hexapoda</taxon>
        <taxon>Insecta</taxon>
        <taxon>Pterygota</taxon>
        <taxon>Neoptera</taxon>
        <taxon>Endopterygota</taxon>
        <taxon>Diptera</taxon>
        <taxon>Brachycera</taxon>
        <taxon>Muscomorpha</taxon>
        <taxon>Ephydroidea</taxon>
        <taxon>Drosophilidae</taxon>
        <taxon>Drosophila</taxon>
        <taxon>Sophophora</taxon>
    </lineage>
</organism>
<protein>
    <recommendedName>
        <fullName evidence="5">Glutathione transferase</fullName>
    </recommendedName>
</protein>
<feature type="domain" description="GST N-terminal" evidence="1">
    <location>
        <begin position="5"/>
        <end position="86"/>
    </location>
</feature>
<dbReference type="SUPFAM" id="SSF47616">
    <property type="entry name" value="GST C-terminal domain-like"/>
    <property type="match status" value="1"/>
</dbReference>
<dbReference type="InterPro" id="IPR036249">
    <property type="entry name" value="Thioredoxin-like_sf"/>
</dbReference>
<dbReference type="InterPro" id="IPR004046">
    <property type="entry name" value="GST_C"/>
</dbReference>
<evidence type="ECO:0008006" key="5">
    <source>
        <dbReference type="Google" id="ProtNLM"/>
    </source>
</evidence>
<evidence type="ECO:0000313" key="4">
    <source>
        <dbReference type="Proteomes" id="UP000007798"/>
    </source>
</evidence>
<dbReference type="CDD" id="cd03045">
    <property type="entry name" value="GST_N_Delta_Epsilon"/>
    <property type="match status" value="1"/>
</dbReference>